<evidence type="ECO:0000313" key="2">
    <source>
        <dbReference type="EMBL" id="VDM04332.1"/>
    </source>
</evidence>
<accession>A0A183TN98</accession>
<reference evidence="4" key="1">
    <citation type="submission" date="2016-06" db="UniProtKB">
        <authorList>
            <consortium name="WormBaseParasite"/>
        </authorList>
    </citation>
    <scope>IDENTIFICATION</scope>
</reference>
<feature type="region of interest" description="Disordered" evidence="1">
    <location>
        <begin position="501"/>
        <end position="522"/>
    </location>
</feature>
<sequence length="610" mass="68441">METKQAPETVCARRPISQREAKQDHSNAAPCRKAQHIYFSLVFSRQVELTNHPKITDLFRSYFGPGPDVAVTANRELPSPDDSKFRKHPPSGYLACSMCSLKEPQVQVLRLYRYLHVPTSSAPNKGTDPCTHQVNICTSLEKWTANSRAFFLPPEVEVLKCVCVAKGVVLLGFFLCKLTYVEILLEIRNLRLQCSTWHEVVSSPFFQLFTGRKSETITKTPQICSLSYSALSPKNYSSKNSMDNSSTTSADPAQAPGTEVISGVRIHRKKRLKLHFTLGGSIPIAVTSTTTTTVSAPSGSRILPIRSNSGSIYFLLRVILFVLCCLPPQTAGLGLGLGGSSGQRAPAAREATRRSSSWEASPFYDPARERVAKSEAGMFLQNQHRGSLEEHVDDRGSDLRNSPAQLPAPQESSSQFQDIQQTPAPDRRPQYVRSQDSGPQWQVPHPLPSNAYISPNQPDPRYYSQSQAYYSYLPQETPSGVWLYPDHYLYRPYPAYQPWFPPSLKKPGNERRRGKKKRQNNGCPKICETCGRRQGARKSPVIDPLIDNERAALQRRFSNHLKPAAHHAEPVQALFSYMDGNGKPRQQFLCVIIRKSTWSAFCEDLLKYRI</sequence>
<protein>
    <submittedName>
        <fullName evidence="4">YTH domain-containing protein</fullName>
    </submittedName>
</protein>
<name>A0A183TN98_SCHSO</name>
<feature type="compositionally biased region" description="Basic and acidic residues" evidence="1">
    <location>
        <begin position="386"/>
        <end position="398"/>
    </location>
</feature>
<keyword evidence="3" id="KW-1185">Reference proteome</keyword>
<dbReference type="AlphaFoldDB" id="A0A183TN98"/>
<gene>
    <name evidence="2" type="ORF">SSLN_LOCUS17946</name>
</gene>
<feature type="region of interest" description="Disordered" evidence="1">
    <location>
        <begin position="236"/>
        <end position="256"/>
    </location>
</feature>
<dbReference type="Proteomes" id="UP000275846">
    <property type="component" value="Unassembled WGS sequence"/>
</dbReference>
<dbReference type="EMBL" id="UYSU01043407">
    <property type="protein sequence ID" value="VDM04332.1"/>
    <property type="molecule type" value="Genomic_DNA"/>
</dbReference>
<feature type="region of interest" description="Disordered" evidence="1">
    <location>
        <begin position="1"/>
        <end position="28"/>
    </location>
</feature>
<dbReference type="WBParaSite" id="SSLN_0001862401-mRNA-1">
    <property type="protein sequence ID" value="SSLN_0001862401-mRNA-1"/>
    <property type="gene ID" value="SSLN_0001862401"/>
</dbReference>
<reference evidence="2 3" key="2">
    <citation type="submission" date="2018-11" db="EMBL/GenBank/DDBJ databases">
        <authorList>
            <consortium name="Pathogen Informatics"/>
        </authorList>
    </citation>
    <scope>NUCLEOTIDE SEQUENCE [LARGE SCALE GENOMIC DNA]</scope>
    <source>
        <strain evidence="2 3">NST_G2</strain>
    </source>
</reference>
<dbReference type="OrthoDB" id="6260829at2759"/>
<feature type="region of interest" description="Disordered" evidence="1">
    <location>
        <begin position="379"/>
        <end position="460"/>
    </location>
</feature>
<evidence type="ECO:0000256" key="1">
    <source>
        <dbReference type="SAM" id="MobiDB-lite"/>
    </source>
</evidence>
<feature type="region of interest" description="Disordered" evidence="1">
    <location>
        <begin position="335"/>
        <end position="362"/>
    </location>
</feature>
<evidence type="ECO:0000313" key="3">
    <source>
        <dbReference type="Proteomes" id="UP000275846"/>
    </source>
</evidence>
<proteinExistence type="predicted"/>
<feature type="compositionally biased region" description="Polar residues" evidence="1">
    <location>
        <begin position="236"/>
        <end position="251"/>
    </location>
</feature>
<evidence type="ECO:0000313" key="4">
    <source>
        <dbReference type="WBParaSite" id="SSLN_0001862401-mRNA-1"/>
    </source>
</evidence>
<organism evidence="4">
    <name type="scientific">Schistocephalus solidus</name>
    <name type="common">Tapeworm</name>
    <dbReference type="NCBI Taxonomy" id="70667"/>
    <lineage>
        <taxon>Eukaryota</taxon>
        <taxon>Metazoa</taxon>
        <taxon>Spiralia</taxon>
        <taxon>Lophotrochozoa</taxon>
        <taxon>Platyhelminthes</taxon>
        <taxon>Cestoda</taxon>
        <taxon>Eucestoda</taxon>
        <taxon>Diphyllobothriidea</taxon>
        <taxon>Diphyllobothriidae</taxon>
        <taxon>Schistocephalus</taxon>
    </lineage>
</organism>
<feature type="compositionally biased region" description="Polar residues" evidence="1">
    <location>
        <begin position="399"/>
        <end position="423"/>
    </location>
</feature>